<dbReference type="PROSITE" id="PS50887">
    <property type="entry name" value="GGDEF"/>
    <property type="match status" value="1"/>
</dbReference>
<dbReference type="SMART" id="SM00091">
    <property type="entry name" value="PAS"/>
    <property type="match status" value="2"/>
</dbReference>
<evidence type="ECO:0000313" key="6">
    <source>
        <dbReference type="EMBL" id="MBC2769691.1"/>
    </source>
</evidence>
<proteinExistence type="predicted"/>
<feature type="domain" description="PAC" evidence="3">
    <location>
        <begin position="213"/>
        <end position="265"/>
    </location>
</feature>
<dbReference type="Gene3D" id="3.30.70.270">
    <property type="match status" value="1"/>
</dbReference>
<feature type="domain" description="EAL" evidence="4">
    <location>
        <begin position="439"/>
        <end position="694"/>
    </location>
</feature>
<dbReference type="PROSITE" id="PS50112">
    <property type="entry name" value="PAS"/>
    <property type="match status" value="2"/>
</dbReference>
<dbReference type="Proteomes" id="UP000545386">
    <property type="component" value="Unassembled WGS sequence"/>
</dbReference>
<dbReference type="Pfam" id="PF00563">
    <property type="entry name" value="EAL"/>
    <property type="match status" value="1"/>
</dbReference>
<evidence type="ECO:0000259" key="4">
    <source>
        <dbReference type="PROSITE" id="PS50883"/>
    </source>
</evidence>
<dbReference type="PANTHER" id="PTHR44757:SF2">
    <property type="entry name" value="BIOFILM ARCHITECTURE MAINTENANCE PROTEIN MBAA"/>
    <property type="match status" value="1"/>
</dbReference>
<protein>
    <submittedName>
        <fullName evidence="6">EAL domain-containing protein</fullName>
    </submittedName>
</protein>
<reference evidence="6 7" key="1">
    <citation type="submission" date="2020-08" db="EMBL/GenBank/DDBJ databases">
        <title>Paraeoetvoesia sp. YC-7-48 draft genome sequence.</title>
        <authorList>
            <person name="Yao L."/>
        </authorList>
    </citation>
    <scope>NUCLEOTIDE SEQUENCE [LARGE SCALE GENOMIC DNA]</scope>
    <source>
        <strain evidence="7">YC-7-48</strain>
    </source>
</reference>
<feature type="domain" description="PAS" evidence="2">
    <location>
        <begin position="139"/>
        <end position="185"/>
    </location>
</feature>
<keyword evidence="7" id="KW-1185">Reference proteome</keyword>
<dbReference type="FunFam" id="3.30.70.270:FF:000001">
    <property type="entry name" value="Diguanylate cyclase domain protein"/>
    <property type="match status" value="1"/>
</dbReference>
<dbReference type="AlphaFoldDB" id="A0A842HR10"/>
<accession>A0A842HR10</accession>
<dbReference type="InterPro" id="IPR001610">
    <property type="entry name" value="PAC"/>
</dbReference>
<dbReference type="PANTHER" id="PTHR44757">
    <property type="entry name" value="DIGUANYLATE CYCLASE DGCP"/>
    <property type="match status" value="1"/>
</dbReference>
<gene>
    <name evidence="6" type="ORF">GTU67_07170</name>
</gene>
<dbReference type="Pfam" id="PF00990">
    <property type="entry name" value="GGDEF"/>
    <property type="match status" value="1"/>
</dbReference>
<dbReference type="RefSeq" id="WP_221893306.1">
    <property type="nucleotide sequence ID" value="NZ_JACJUU010000004.1"/>
</dbReference>
<dbReference type="CDD" id="cd00130">
    <property type="entry name" value="PAS"/>
    <property type="match status" value="2"/>
</dbReference>
<dbReference type="SUPFAM" id="SSF141868">
    <property type="entry name" value="EAL domain-like"/>
    <property type="match status" value="1"/>
</dbReference>
<evidence type="ECO:0000259" key="3">
    <source>
        <dbReference type="PROSITE" id="PS50113"/>
    </source>
</evidence>
<dbReference type="InterPro" id="IPR035919">
    <property type="entry name" value="EAL_sf"/>
</dbReference>
<dbReference type="InterPro" id="IPR052155">
    <property type="entry name" value="Biofilm_reg_signaling"/>
</dbReference>
<dbReference type="Gene3D" id="3.30.450.20">
    <property type="entry name" value="PAS domain"/>
    <property type="match status" value="2"/>
</dbReference>
<comment type="catalytic activity">
    <reaction evidence="1">
        <text>3',3'-c-di-GMP + H2O = 5'-phosphoguanylyl(3'-&gt;5')guanosine + H(+)</text>
        <dbReference type="Rhea" id="RHEA:24902"/>
        <dbReference type="ChEBI" id="CHEBI:15377"/>
        <dbReference type="ChEBI" id="CHEBI:15378"/>
        <dbReference type="ChEBI" id="CHEBI:58754"/>
        <dbReference type="ChEBI" id="CHEBI:58805"/>
        <dbReference type="EC" id="3.1.4.52"/>
    </reaction>
    <physiologicalReaction direction="left-to-right" evidence="1">
        <dbReference type="Rhea" id="RHEA:24903"/>
    </physiologicalReaction>
</comment>
<evidence type="ECO:0000259" key="5">
    <source>
        <dbReference type="PROSITE" id="PS50887"/>
    </source>
</evidence>
<dbReference type="Gene3D" id="3.20.20.450">
    <property type="entry name" value="EAL domain"/>
    <property type="match status" value="1"/>
</dbReference>
<dbReference type="SUPFAM" id="SSF55785">
    <property type="entry name" value="PYP-like sensor domain (PAS domain)"/>
    <property type="match status" value="2"/>
</dbReference>
<evidence type="ECO:0000313" key="7">
    <source>
        <dbReference type="Proteomes" id="UP000545386"/>
    </source>
</evidence>
<dbReference type="Pfam" id="PF13426">
    <property type="entry name" value="PAS_9"/>
    <property type="match status" value="2"/>
</dbReference>
<evidence type="ECO:0000256" key="1">
    <source>
        <dbReference type="ARBA" id="ARBA00051114"/>
    </source>
</evidence>
<evidence type="ECO:0000259" key="2">
    <source>
        <dbReference type="PROSITE" id="PS50112"/>
    </source>
</evidence>
<dbReference type="SUPFAM" id="SSF55073">
    <property type="entry name" value="Nucleotide cyclase"/>
    <property type="match status" value="1"/>
</dbReference>
<dbReference type="InterPro" id="IPR043128">
    <property type="entry name" value="Rev_trsase/Diguanyl_cyclase"/>
</dbReference>
<dbReference type="InterPro" id="IPR000014">
    <property type="entry name" value="PAS"/>
</dbReference>
<dbReference type="SMART" id="SM00267">
    <property type="entry name" value="GGDEF"/>
    <property type="match status" value="1"/>
</dbReference>
<dbReference type="InterPro" id="IPR029787">
    <property type="entry name" value="Nucleotide_cyclase"/>
</dbReference>
<dbReference type="GO" id="GO:0071111">
    <property type="term" value="F:cyclic-guanylate-specific phosphodiesterase activity"/>
    <property type="evidence" value="ECO:0007669"/>
    <property type="project" value="UniProtKB-EC"/>
</dbReference>
<dbReference type="CDD" id="cd01949">
    <property type="entry name" value="GGDEF"/>
    <property type="match status" value="1"/>
</dbReference>
<dbReference type="SMART" id="SM00052">
    <property type="entry name" value="EAL"/>
    <property type="match status" value="1"/>
</dbReference>
<dbReference type="InterPro" id="IPR035965">
    <property type="entry name" value="PAS-like_dom_sf"/>
</dbReference>
<feature type="domain" description="GGDEF" evidence="5">
    <location>
        <begin position="297"/>
        <end position="430"/>
    </location>
</feature>
<dbReference type="CDD" id="cd01948">
    <property type="entry name" value="EAL"/>
    <property type="match status" value="1"/>
</dbReference>
<dbReference type="PROSITE" id="PS50113">
    <property type="entry name" value="PAC"/>
    <property type="match status" value="1"/>
</dbReference>
<dbReference type="InterPro" id="IPR000160">
    <property type="entry name" value="GGDEF_dom"/>
</dbReference>
<feature type="domain" description="PAS" evidence="2">
    <location>
        <begin position="39"/>
        <end position="89"/>
    </location>
</feature>
<dbReference type="NCBIfam" id="TIGR00229">
    <property type="entry name" value="sensory_box"/>
    <property type="match status" value="2"/>
</dbReference>
<dbReference type="PROSITE" id="PS50883">
    <property type="entry name" value="EAL"/>
    <property type="match status" value="1"/>
</dbReference>
<dbReference type="SMART" id="SM00086">
    <property type="entry name" value="PAC"/>
    <property type="match status" value="2"/>
</dbReference>
<dbReference type="InterPro" id="IPR001633">
    <property type="entry name" value="EAL_dom"/>
</dbReference>
<dbReference type="GO" id="GO:0071732">
    <property type="term" value="P:cellular response to nitric oxide"/>
    <property type="evidence" value="ECO:0007669"/>
    <property type="project" value="UniProtKB-ARBA"/>
</dbReference>
<dbReference type="NCBIfam" id="TIGR00254">
    <property type="entry name" value="GGDEF"/>
    <property type="match status" value="1"/>
</dbReference>
<organism evidence="6 7">
    <name type="scientific">Pusillimonas minor</name>
    <dbReference type="NCBI Taxonomy" id="2697024"/>
    <lineage>
        <taxon>Bacteria</taxon>
        <taxon>Pseudomonadati</taxon>
        <taxon>Pseudomonadota</taxon>
        <taxon>Betaproteobacteria</taxon>
        <taxon>Burkholderiales</taxon>
        <taxon>Alcaligenaceae</taxon>
        <taxon>Pusillimonas</taxon>
    </lineage>
</organism>
<sequence length="697" mass="78436">MSELLMQAPAACTDPLSEESSLFRGLAENAMVGVYVVYQGRFLYVNAKLLDMLGYTRAEMLQRMSLFDIVAHDEKHLVEAHLKRTISGEISQFHYERKALKKDGSFIDVEVYCSRMVFGGQVVLVGLMLDITQRKADAESAHLASLVYKHSSEAMVITDANGVIITVNPSFTDITGYSLDEVLGQRLNILSSGRHTEAFYREMWGQLAKTGKWRGEIWNRRKNGEEYAESLVINTSYNDDGSVRCRIGVFSDITTKKESEQFIWRQANYDFLTGLPNRKLLEDRLAIELARAHRSKTEVALIFLDLDFFKEVNDSMGHAMGDELLRQVARRLTQCVREADTVARLGGDEFVIIAGGLADHAVVRRICEQVLQSLAKPYRLKDQLAYVSASVGVAFYPGDSKDQEQLMRHADLAMYAAKDAGRSQFRFYDIKMHEAVRERWQLSRDLLGALEKGQFELHYQPVIDLATGRIAKAEALIRWRHPERGFVSPAQFIPFAEDNGIIIGIGNWVFDEATRQLMAWRDMGFEDFNVGINVSPVQLRGEGLDHRQWLQRLQDLGLPPGQLVVELTERVLMDVAPIVTEKLLAFRDAGVQVALDDFGTGYSSLSYLKKFDIDYLKIDQSFVRNLAEGSEDMALCEAMIMMAHKLGLQVIAEGVELAHQRDLLKGIGCDFGQGYLFSKPVPAAAFTELLKSGLPAN</sequence>
<dbReference type="InterPro" id="IPR000700">
    <property type="entry name" value="PAS-assoc_C"/>
</dbReference>
<dbReference type="EMBL" id="JACJUU010000004">
    <property type="protein sequence ID" value="MBC2769691.1"/>
    <property type="molecule type" value="Genomic_DNA"/>
</dbReference>
<name>A0A842HR10_9BURK</name>
<dbReference type="FunFam" id="3.20.20.450:FF:000001">
    <property type="entry name" value="Cyclic di-GMP phosphodiesterase yahA"/>
    <property type="match status" value="1"/>
</dbReference>
<comment type="caution">
    <text evidence="6">The sequence shown here is derived from an EMBL/GenBank/DDBJ whole genome shotgun (WGS) entry which is preliminary data.</text>
</comment>